<dbReference type="STRING" id="857291.HMPREF9138_00887"/>
<name>G6AFL0_9BACT</name>
<comment type="caution">
    <text evidence="1">The sequence shown here is derived from an EMBL/GenBank/DDBJ whole genome shotgun (WGS) entry which is preliminary data.</text>
</comment>
<dbReference type="HOGENOM" id="CLU_3203491_0_0_10"/>
<evidence type="ECO:0000313" key="1">
    <source>
        <dbReference type="EMBL" id="EHG16493.1"/>
    </source>
</evidence>
<keyword evidence="2" id="KW-1185">Reference proteome</keyword>
<protein>
    <submittedName>
        <fullName evidence="1">Uncharacterized protein</fullName>
    </submittedName>
</protein>
<dbReference type="Proteomes" id="UP000004597">
    <property type="component" value="Unassembled WGS sequence"/>
</dbReference>
<evidence type="ECO:0000313" key="2">
    <source>
        <dbReference type="Proteomes" id="UP000004597"/>
    </source>
</evidence>
<proteinExistence type="predicted"/>
<gene>
    <name evidence="1" type="ORF">HMPREF9138_00887</name>
</gene>
<accession>G6AFL0</accession>
<reference evidence="1 2" key="1">
    <citation type="submission" date="2011-10" db="EMBL/GenBank/DDBJ databases">
        <title>The Genome Sequence of Prevotella histicola F0411.</title>
        <authorList>
            <consortium name="The Broad Institute Genome Sequencing Platform"/>
            <person name="Earl A."/>
            <person name="Ward D."/>
            <person name="Feldgarden M."/>
            <person name="Gevers D."/>
            <person name="Izard J."/>
            <person name="Ganesan A."/>
            <person name="Blanton J.M."/>
            <person name="Baranova O.V."/>
            <person name="Tanner A.C."/>
            <person name="Mathney J.M.J."/>
            <person name="Dewhirst F.E."/>
            <person name="Young S.K."/>
            <person name="Zeng Q."/>
            <person name="Gargeya S."/>
            <person name="Fitzgerald M."/>
            <person name="Haas B."/>
            <person name="Abouelleil A."/>
            <person name="Alvarado L."/>
            <person name="Arachchi H.M."/>
            <person name="Berlin A."/>
            <person name="Brown A."/>
            <person name="Chapman S.B."/>
            <person name="Chen Z."/>
            <person name="Dunbar C."/>
            <person name="Freedman E."/>
            <person name="Gearin G."/>
            <person name="Gellesch M."/>
            <person name="Goldberg J."/>
            <person name="Griggs A."/>
            <person name="Gujja S."/>
            <person name="Heiman D."/>
            <person name="Howarth C."/>
            <person name="Larson L."/>
            <person name="Lui A."/>
            <person name="MacDonald P.J.P."/>
            <person name="Montmayeur A."/>
            <person name="Murphy C."/>
            <person name="Neiman D."/>
            <person name="Pearson M."/>
            <person name="Priest M."/>
            <person name="Roberts A."/>
            <person name="Saif S."/>
            <person name="Shea T."/>
            <person name="Shenoy N."/>
            <person name="Sisk P."/>
            <person name="Stolte C."/>
            <person name="Sykes S."/>
            <person name="Wortman J."/>
            <person name="Nusbaum C."/>
            <person name="Birren B."/>
        </authorList>
    </citation>
    <scope>NUCLEOTIDE SEQUENCE [LARGE SCALE GENOMIC DNA]</scope>
    <source>
        <strain evidence="1 2">F0411</strain>
    </source>
</reference>
<sequence length="45" mass="5107">MITDSILKGALLNFKRAPFACQKGIFYNAKGRLLQRKKAPIENEL</sequence>
<organism evidence="1 2">
    <name type="scientific">Prevotella histicola F0411</name>
    <dbReference type="NCBI Taxonomy" id="857291"/>
    <lineage>
        <taxon>Bacteria</taxon>
        <taxon>Pseudomonadati</taxon>
        <taxon>Bacteroidota</taxon>
        <taxon>Bacteroidia</taxon>
        <taxon>Bacteroidales</taxon>
        <taxon>Prevotellaceae</taxon>
        <taxon>Prevotella</taxon>
    </lineage>
</organism>
<dbReference type="PATRIC" id="fig|857291.3.peg.872"/>
<dbReference type="EMBL" id="AFXP01000006">
    <property type="protein sequence ID" value="EHG16493.1"/>
    <property type="molecule type" value="Genomic_DNA"/>
</dbReference>
<dbReference type="AlphaFoldDB" id="G6AFL0"/>